<dbReference type="Proteomes" id="UP000281350">
    <property type="component" value="Unassembled WGS sequence"/>
</dbReference>
<dbReference type="Gene3D" id="3.30.70.260">
    <property type="match status" value="1"/>
</dbReference>
<feature type="compositionally biased region" description="Basic and acidic residues" evidence="7">
    <location>
        <begin position="127"/>
        <end position="140"/>
    </location>
</feature>
<dbReference type="Pfam" id="PF03775">
    <property type="entry name" value="MinC_C"/>
    <property type="match status" value="1"/>
</dbReference>
<dbReference type="Gene3D" id="2.160.20.70">
    <property type="match status" value="1"/>
</dbReference>
<comment type="similarity">
    <text evidence="1 6">Belongs to the MinC family.</text>
</comment>
<organism evidence="10 11">
    <name type="scientific">Pseudomonas syringae pv. primulae</name>
    <dbReference type="NCBI Taxonomy" id="251707"/>
    <lineage>
        <taxon>Bacteria</taxon>
        <taxon>Pseudomonadati</taxon>
        <taxon>Pseudomonadota</taxon>
        <taxon>Gammaproteobacteria</taxon>
        <taxon>Pseudomonadales</taxon>
        <taxon>Pseudomonadaceae</taxon>
        <taxon>Pseudomonas</taxon>
    </lineage>
</organism>
<feature type="domain" description="Septum formation inhibitor MinC N-terminal" evidence="9">
    <location>
        <begin position="227"/>
        <end position="298"/>
    </location>
</feature>
<feature type="domain" description="Septum formation inhibitor MinC C-terminal" evidence="8">
    <location>
        <begin position="356"/>
        <end position="457"/>
    </location>
</feature>
<accession>A0A3M3XQU0</accession>
<protein>
    <recommendedName>
        <fullName evidence="6">Probable septum site-determining protein MinC</fullName>
    </recommendedName>
</protein>
<dbReference type="GO" id="GO:0000917">
    <property type="term" value="P:division septum assembly"/>
    <property type="evidence" value="ECO:0007669"/>
    <property type="project" value="UniProtKB-KW"/>
</dbReference>
<comment type="caution">
    <text evidence="10">The sequence shown here is derived from an EMBL/GenBank/DDBJ whole genome shotgun (WGS) entry which is preliminary data.</text>
</comment>
<evidence type="ECO:0000256" key="3">
    <source>
        <dbReference type="ARBA" id="ARBA00023210"/>
    </source>
</evidence>
<evidence type="ECO:0000256" key="4">
    <source>
        <dbReference type="ARBA" id="ARBA00023306"/>
    </source>
</evidence>
<evidence type="ECO:0000256" key="6">
    <source>
        <dbReference type="HAMAP-Rule" id="MF_00267"/>
    </source>
</evidence>
<evidence type="ECO:0000313" key="11">
    <source>
        <dbReference type="Proteomes" id="UP000281350"/>
    </source>
</evidence>
<evidence type="ECO:0000256" key="1">
    <source>
        <dbReference type="ARBA" id="ARBA00006291"/>
    </source>
</evidence>
<dbReference type="GO" id="GO:0051302">
    <property type="term" value="P:regulation of cell division"/>
    <property type="evidence" value="ECO:0007669"/>
    <property type="project" value="InterPro"/>
</dbReference>
<keyword evidence="2 6" id="KW-0132">Cell division</keyword>
<dbReference type="InterPro" id="IPR036145">
    <property type="entry name" value="MinC_C_sf"/>
</dbReference>
<sequence length="460" mass="50391">MEVVPLTPATLDEVEQRALVFAVHAVDGVLLAQQRRADLKRGEVQRHENHAFALLLGILQVLKPFDMGELRQTRPGPPPAHGHFKEGNACGREVFLQQALALGSRQMRETQLQIARRNIFSISGHAIHDGTQRPADDQQNAKRQLNDQPQKPQPQPQWPETRVKETGFKTRAIHLGFRQNKGRAFYNGSTRLRLAGVLAISHGTFSDKLLCISTMSQIESQNPEPVFQLKGSMLAITVMELARTNLEALDRQLAAKVAQAPNFFSNTPLILALDKLAPNEGPVDLPGLVRICRQHGLRTLAIRANRIEDIAAAIAVDLPVLPPSGARERVIDPIEAEAPKKLPEKPPEPLIKPTRVITSPVRGGQQIYAQGGDLVVVAPVSPGAELLADGNIHVYGPMRGRALAGIKGDTKARIFCQQLSAELISIAGQYKVSEDLRRDPLWGSPVQVSLSGDVLNIIRL</sequence>
<dbReference type="PANTHER" id="PTHR34108:SF1">
    <property type="entry name" value="SEPTUM SITE-DETERMINING PROTEIN MINC"/>
    <property type="match status" value="1"/>
</dbReference>
<dbReference type="InterPro" id="IPR016098">
    <property type="entry name" value="CAP/MinC_C"/>
</dbReference>
<reference evidence="10 11" key="1">
    <citation type="submission" date="2018-08" db="EMBL/GenBank/DDBJ databases">
        <title>Recombination of ecologically and evolutionarily significant loci maintains genetic cohesion in the Pseudomonas syringae species complex.</title>
        <authorList>
            <person name="Dillon M."/>
            <person name="Thakur S."/>
            <person name="Almeida R.N.D."/>
            <person name="Weir B.S."/>
            <person name="Guttman D.S."/>
        </authorList>
    </citation>
    <scope>NUCLEOTIDE SEQUENCE [LARGE SCALE GENOMIC DNA]</scope>
    <source>
        <strain evidence="10 11">ICMP 2732</strain>
    </source>
</reference>
<feature type="region of interest" description="Disordered" evidence="7">
    <location>
        <begin position="127"/>
        <end position="161"/>
    </location>
</feature>
<dbReference type="InterPro" id="IPR007874">
    <property type="entry name" value="MinC_N"/>
</dbReference>
<dbReference type="Pfam" id="PF05209">
    <property type="entry name" value="MinC_N"/>
    <property type="match status" value="1"/>
</dbReference>
<proteinExistence type="inferred from homology"/>
<dbReference type="AlphaFoldDB" id="A0A3M3XQU0"/>
<dbReference type="PANTHER" id="PTHR34108">
    <property type="entry name" value="SEPTUM SITE-DETERMINING PROTEIN MINC"/>
    <property type="match status" value="1"/>
</dbReference>
<comment type="subunit">
    <text evidence="6">Interacts with MinD and FtsZ.</text>
</comment>
<evidence type="ECO:0000256" key="5">
    <source>
        <dbReference type="ARBA" id="ARBA00025606"/>
    </source>
</evidence>
<dbReference type="GO" id="GO:0000902">
    <property type="term" value="P:cell morphogenesis"/>
    <property type="evidence" value="ECO:0007669"/>
    <property type="project" value="InterPro"/>
</dbReference>
<dbReference type="HAMAP" id="MF_00267">
    <property type="entry name" value="MinC"/>
    <property type="match status" value="1"/>
</dbReference>
<evidence type="ECO:0000313" key="10">
    <source>
        <dbReference type="EMBL" id="RMO72391.1"/>
    </source>
</evidence>
<evidence type="ECO:0000259" key="9">
    <source>
        <dbReference type="Pfam" id="PF05209"/>
    </source>
</evidence>
<dbReference type="InterPro" id="IPR005526">
    <property type="entry name" value="Septum_form_inhib_MinC_C"/>
</dbReference>
<name>A0A3M3XQU0_9PSED</name>
<keyword evidence="4 6" id="KW-0131">Cell cycle</keyword>
<dbReference type="NCBIfam" id="TIGR01222">
    <property type="entry name" value="minC"/>
    <property type="match status" value="1"/>
</dbReference>
<gene>
    <name evidence="6" type="primary">minC</name>
    <name evidence="10" type="ORF">ALQ36_04840</name>
</gene>
<dbReference type="SUPFAM" id="SSF63848">
    <property type="entry name" value="Cell-division inhibitor MinC, C-terminal domain"/>
    <property type="match status" value="1"/>
</dbReference>
<comment type="function">
    <text evidence="5 6">Cell division inhibitor that blocks the formation of polar Z ring septums. Rapidly oscillates between the poles of the cell to destabilize FtsZ filaments that have formed before they mature into polar Z rings. Prevents FtsZ polymerization.</text>
</comment>
<keyword evidence="3 6" id="KW-0717">Septation</keyword>
<evidence type="ECO:0000259" key="8">
    <source>
        <dbReference type="Pfam" id="PF03775"/>
    </source>
</evidence>
<evidence type="ECO:0000256" key="2">
    <source>
        <dbReference type="ARBA" id="ARBA00022618"/>
    </source>
</evidence>
<evidence type="ECO:0000256" key="7">
    <source>
        <dbReference type="SAM" id="MobiDB-lite"/>
    </source>
</evidence>
<dbReference type="InterPro" id="IPR013033">
    <property type="entry name" value="MinC"/>
</dbReference>
<dbReference type="GO" id="GO:1901891">
    <property type="term" value="P:regulation of cell septum assembly"/>
    <property type="evidence" value="ECO:0007669"/>
    <property type="project" value="InterPro"/>
</dbReference>
<dbReference type="EMBL" id="RBPY01000150">
    <property type="protein sequence ID" value="RMO72391.1"/>
    <property type="molecule type" value="Genomic_DNA"/>
</dbReference>